<dbReference type="AlphaFoldDB" id="A0A9X9X5K7"/>
<reference evidence="2" key="1">
    <citation type="submission" date="2020-01" db="EMBL/GenBank/DDBJ databases">
        <authorList>
            <person name="Rat A."/>
        </authorList>
    </citation>
    <scope>NUCLEOTIDE SEQUENCE</scope>
    <source>
        <strain evidence="2">LMG 31228</strain>
    </source>
</reference>
<dbReference type="EMBL" id="JAAEDL010000001">
    <property type="protein sequence ID" value="MBR0678993.1"/>
    <property type="molecule type" value="Genomic_DNA"/>
</dbReference>
<organism evidence="2 3">
    <name type="scientific">Neoroseomonas eburnea</name>
    <dbReference type="NCBI Taxonomy" id="1346889"/>
    <lineage>
        <taxon>Bacteria</taxon>
        <taxon>Pseudomonadati</taxon>
        <taxon>Pseudomonadota</taxon>
        <taxon>Alphaproteobacteria</taxon>
        <taxon>Acetobacterales</taxon>
        <taxon>Acetobacteraceae</taxon>
        <taxon>Neoroseomonas</taxon>
    </lineage>
</organism>
<dbReference type="RefSeq" id="WP_211844348.1">
    <property type="nucleotide sequence ID" value="NZ_JAAEDL010000001.1"/>
</dbReference>
<reference evidence="2" key="2">
    <citation type="journal article" date="2021" name="Syst. Appl. Microbiol.">
        <title>Roseomonas hellenica sp. nov., isolated from roots of wild-growing Alkanna tinctoria.</title>
        <authorList>
            <person name="Rat A."/>
            <person name="Naranjo H.D."/>
            <person name="Lebbe L."/>
            <person name="Cnockaert M."/>
            <person name="Krigas N."/>
            <person name="Grigoriadou K."/>
            <person name="Maloupa E."/>
            <person name="Willems A."/>
        </authorList>
    </citation>
    <scope>NUCLEOTIDE SEQUENCE</scope>
    <source>
        <strain evidence="2">LMG 31228</strain>
    </source>
</reference>
<feature type="signal peptide" evidence="1">
    <location>
        <begin position="1"/>
        <end position="26"/>
    </location>
</feature>
<evidence type="ECO:0000313" key="2">
    <source>
        <dbReference type="EMBL" id="MBR0678993.1"/>
    </source>
</evidence>
<protein>
    <submittedName>
        <fullName evidence="2">Uncharacterized protein</fullName>
    </submittedName>
</protein>
<keyword evidence="1" id="KW-0732">Signal</keyword>
<keyword evidence="3" id="KW-1185">Reference proteome</keyword>
<evidence type="ECO:0000313" key="3">
    <source>
        <dbReference type="Proteomes" id="UP001138709"/>
    </source>
</evidence>
<gene>
    <name evidence="2" type="ORF">GXW74_00705</name>
</gene>
<evidence type="ECO:0000256" key="1">
    <source>
        <dbReference type="SAM" id="SignalP"/>
    </source>
</evidence>
<sequence length="79" mass="7951">MTTRRRLTATALPVLLFAGALRGAAAKSAGPAALEACRPGAPAEACAEAKTRLLIDGGDPAEAGLCPHCADLLRGKLRG</sequence>
<dbReference type="Proteomes" id="UP001138709">
    <property type="component" value="Unassembled WGS sequence"/>
</dbReference>
<accession>A0A9X9X5K7</accession>
<comment type="caution">
    <text evidence="2">The sequence shown here is derived from an EMBL/GenBank/DDBJ whole genome shotgun (WGS) entry which is preliminary data.</text>
</comment>
<proteinExistence type="predicted"/>
<name>A0A9X9X5K7_9PROT</name>
<feature type="chain" id="PRO_5040845801" evidence="1">
    <location>
        <begin position="27"/>
        <end position="79"/>
    </location>
</feature>